<evidence type="ECO:0000313" key="2">
    <source>
        <dbReference type="Proteomes" id="UP000828048"/>
    </source>
</evidence>
<sequence length="167" mass="19356">MLYKMVPSGKQLRYSAASVVSCKFIGRRRDHEFCGIVMLMFLFYGGVNSWLGSFFSLLRSYSPVAWIILLFAEKQWLIGYRSALLNAAPATIRPATRKMKKGVHPQLQWISYVTQSGRLMNVMMAKIHNVGKVYHVRARRQMAQSIGQIARYKKRYQQKEEEENEGK</sequence>
<gene>
    <name evidence="1" type="ORF">Vadar_015301</name>
</gene>
<accession>A0ACB7YM99</accession>
<keyword evidence="2" id="KW-1185">Reference proteome</keyword>
<organism evidence="1 2">
    <name type="scientific">Vaccinium darrowii</name>
    <dbReference type="NCBI Taxonomy" id="229202"/>
    <lineage>
        <taxon>Eukaryota</taxon>
        <taxon>Viridiplantae</taxon>
        <taxon>Streptophyta</taxon>
        <taxon>Embryophyta</taxon>
        <taxon>Tracheophyta</taxon>
        <taxon>Spermatophyta</taxon>
        <taxon>Magnoliopsida</taxon>
        <taxon>eudicotyledons</taxon>
        <taxon>Gunneridae</taxon>
        <taxon>Pentapetalae</taxon>
        <taxon>asterids</taxon>
        <taxon>Ericales</taxon>
        <taxon>Ericaceae</taxon>
        <taxon>Vaccinioideae</taxon>
        <taxon>Vaccinieae</taxon>
        <taxon>Vaccinium</taxon>
    </lineage>
</organism>
<comment type="caution">
    <text evidence="1">The sequence shown here is derived from an EMBL/GenBank/DDBJ whole genome shotgun (WGS) entry which is preliminary data.</text>
</comment>
<proteinExistence type="predicted"/>
<evidence type="ECO:0000313" key="1">
    <source>
        <dbReference type="EMBL" id="KAH7854558.1"/>
    </source>
</evidence>
<protein>
    <submittedName>
        <fullName evidence="1">Uncharacterized protein</fullName>
    </submittedName>
</protein>
<name>A0ACB7YM99_9ERIC</name>
<dbReference type="Proteomes" id="UP000828048">
    <property type="component" value="Chromosome 11"/>
</dbReference>
<dbReference type="EMBL" id="CM037161">
    <property type="protein sequence ID" value="KAH7854558.1"/>
    <property type="molecule type" value="Genomic_DNA"/>
</dbReference>
<reference evidence="1 2" key="1">
    <citation type="journal article" date="2021" name="Hortic Res">
        <title>High-quality reference genome and annotation aids understanding of berry development for evergreen blueberry (Vaccinium darrowii).</title>
        <authorList>
            <person name="Yu J."/>
            <person name="Hulse-Kemp A.M."/>
            <person name="Babiker E."/>
            <person name="Staton M."/>
        </authorList>
    </citation>
    <scope>NUCLEOTIDE SEQUENCE [LARGE SCALE GENOMIC DNA]</scope>
    <source>
        <strain evidence="2">cv. NJ 8807/NJ 8810</strain>
        <tissue evidence="1">Young leaf</tissue>
    </source>
</reference>